<dbReference type="EMBL" id="BKCJ011126541">
    <property type="protein sequence ID" value="GFC90476.1"/>
    <property type="molecule type" value="Genomic_DNA"/>
</dbReference>
<accession>A0A699RWI3</accession>
<keyword evidence="1" id="KW-0695">RNA-directed DNA polymerase</keyword>
<organism evidence="1">
    <name type="scientific">Tanacetum cinerariifolium</name>
    <name type="common">Dalmatian daisy</name>
    <name type="synonym">Chrysanthemum cinerariifolium</name>
    <dbReference type="NCBI Taxonomy" id="118510"/>
    <lineage>
        <taxon>Eukaryota</taxon>
        <taxon>Viridiplantae</taxon>
        <taxon>Streptophyta</taxon>
        <taxon>Embryophyta</taxon>
        <taxon>Tracheophyta</taxon>
        <taxon>Spermatophyta</taxon>
        <taxon>Magnoliopsida</taxon>
        <taxon>eudicotyledons</taxon>
        <taxon>Gunneridae</taxon>
        <taxon>Pentapetalae</taxon>
        <taxon>asterids</taxon>
        <taxon>campanulids</taxon>
        <taxon>Asterales</taxon>
        <taxon>Asteraceae</taxon>
        <taxon>Asteroideae</taxon>
        <taxon>Anthemideae</taxon>
        <taxon>Anthemidinae</taxon>
        <taxon>Tanacetum</taxon>
    </lineage>
</organism>
<keyword evidence="1" id="KW-0808">Transferase</keyword>
<feature type="non-terminal residue" evidence="1">
    <location>
        <position position="1"/>
    </location>
</feature>
<sequence length="94" mass="10880">LKLKGTNVTSYTLRFQELALMCGRMFHKESDEVKKYVGGLPDMIRGNVMSYQPKTIEKAIEFSNAQIDKKVLTITEEQKRKLKYNAGNNQEHQQ</sequence>
<keyword evidence="1" id="KW-0548">Nucleotidyltransferase</keyword>
<comment type="caution">
    <text evidence="1">The sequence shown here is derived from an EMBL/GenBank/DDBJ whole genome shotgun (WGS) entry which is preliminary data.</text>
</comment>
<evidence type="ECO:0000313" key="1">
    <source>
        <dbReference type="EMBL" id="GFC90476.1"/>
    </source>
</evidence>
<proteinExistence type="predicted"/>
<protein>
    <submittedName>
        <fullName evidence="1">Reverse transcriptase domain-containing protein</fullName>
    </submittedName>
</protein>
<dbReference type="GO" id="GO:0003964">
    <property type="term" value="F:RNA-directed DNA polymerase activity"/>
    <property type="evidence" value="ECO:0007669"/>
    <property type="project" value="UniProtKB-KW"/>
</dbReference>
<reference evidence="1" key="1">
    <citation type="journal article" date="2019" name="Sci. Rep.">
        <title>Draft genome of Tanacetum cinerariifolium, the natural source of mosquito coil.</title>
        <authorList>
            <person name="Yamashiro T."/>
            <person name="Shiraishi A."/>
            <person name="Satake H."/>
            <person name="Nakayama K."/>
        </authorList>
    </citation>
    <scope>NUCLEOTIDE SEQUENCE</scope>
</reference>
<name>A0A699RWI3_TANCI</name>
<dbReference type="AlphaFoldDB" id="A0A699RWI3"/>
<gene>
    <name evidence="1" type="ORF">Tci_862446</name>
</gene>